<proteinExistence type="predicted"/>
<evidence type="ECO:0000313" key="7">
    <source>
        <dbReference type="EMBL" id="MSU91240.1"/>
    </source>
</evidence>
<keyword evidence="4" id="KW-0804">Transcription</keyword>
<keyword evidence="2" id="KW-0805">Transcription regulation</keyword>
<reference evidence="7 8" key="1">
    <citation type="submission" date="2019-10" db="EMBL/GenBank/DDBJ databases">
        <title>Cognatihalovulum marinum gen. nov. sp. nov., a new member of the family Rhodobacteraceae isolated from deep seawater of the Northwest Indian Ocean.</title>
        <authorList>
            <person name="Ruan C."/>
            <person name="Wang J."/>
            <person name="Zheng X."/>
            <person name="Song L."/>
            <person name="Zhu Y."/>
            <person name="Huang Y."/>
            <person name="Lu Z."/>
            <person name="Du W."/>
            <person name="Huang L."/>
            <person name="Dai X."/>
        </authorList>
    </citation>
    <scope>NUCLEOTIDE SEQUENCE [LARGE SCALE GENOMIC DNA]</scope>
    <source>
        <strain evidence="7 8">2CG4</strain>
    </source>
</reference>
<dbReference type="PANTHER" id="PTHR30204:SF69">
    <property type="entry name" value="MERR-FAMILY TRANSCRIPTIONAL REGULATOR"/>
    <property type="match status" value="1"/>
</dbReference>
<protein>
    <submittedName>
        <fullName evidence="7">MerR family transcriptional regulator</fullName>
    </submittedName>
</protein>
<sequence length="201" mass="22363">MTRRWSRPSAGGCRRSTTRPIRRGSPRSAGSPPTSTGSPAQCRRRGARARRRTGPLRRAGTMLIGEMAALLEVTPKTLRYYERIGLIAPPERGANRYRFYGPRAARRAQLVVSLRRLGLGLEEIRDLLDAGDGRSLRQRLLGRLDEQIRDRDLTIARLQGERDELQARYDALVGTPREREGDCICAALLAPCDCGARDPSG</sequence>
<accession>A0A6L5Z553</accession>
<feature type="domain" description="HTH merR-type" evidence="6">
    <location>
        <begin position="61"/>
        <end position="130"/>
    </location>
</feature>
<keyword evidence="3" id="KW-0238">DNA-binding</keyword>
<keyword evidence="8" id="KW-1185">Reference proteome</keyword>
<dbReference type="PROSITE" id="PS50937">
    <property type="entry name" value="HTH_MERR_2"/>
    <property type="match status" value="1"/>
</dbReference>
<evidence type="ECO:0000256" key="4">
    <source>
        <dbReference type="ARBA" id="ARBA00023163"/>
    </source>
</evidence>
<dbReference type="Gene3D" id="1.10.1660.10">
    <property type="match status" value="1"/>
</dbReference>
<evidence type="ECO:0000259" key="6">
    <source>
        <dbReference type="PROSITE" id="PS50937"/>
    </source>
</evidence>
<keyword evidence="1" id="KW-0678">Repressor</keyword>
<dbReference type="GO" id="GO:0003677">
    <property type="term" value="F:DNA binding"/>
    <property type="evidence" value="ECO:0007669"/>
    <property type="project" value="UniProtKB-KW"/>
</dbReference>
<dbReference type="PROSITE" id="PS00552">
    <property type="entry name" value="HTH_MERR_1"/>
    <property type="match status" value="1"/>
</dbReference>
<dbReference type="CDD" id="cd00592">
    <property type="entry name" value="HTH_MerR-like"/>
    <property type="match status" value="1"/>
</dbReference>
<dbReference type="SMART" id="SM00422">
    <property type="entry name" value="HTH_MERR"/>
    <property type="match status" value="1"/>
</dbReference>
<gene>
    <name evidence="7" type="ORF">GE300_16785</name>
</gene>
<evidence type="ECO:0000256" key="1">
    <source>
        <dbReference type="ARBA" id="ARBA00022491"/>
    </source>
</evidence>
<feature type="compositionally biased region" description="Basic residues" evidence="5">
    <location>
        <begin position="42"/>
        <end position="55"/>
    </location>
</feature>
<name>A0A6L5Z553_9RHOB</name>
<dbReference type="InterPro" id="IPR009061">
    <property type="entry name" value="DNA-bd_dom_put_sf"/>
</dbReference>
<evidence type="ECO:0000256" key="2">
    <source>
        <dbReference type="ARBA" id="ARBA00023015"/>
    </source>
</evidence>
<dbReference type="EMBL" id="WIND01000017">
    <property type="protein sequence ID" value="MSU91240.1"/>
    <property type="molecule type" value="Genomic_DNA"/>
</dbReference>
<dbReference type="SUPFAM" id="SSF46955">
    <property type="entry name" value="Putative DNA-binding domain"/>
    <property type="match status" value="1"/>
</dbReference>
<feature type="region of interest" description="Disordered" evidence="5">
    <location>
        <begin position="1"/>
        <end position="58"/>
    </location>
</feature>
<comment type="caution">
    <text evidence="7">The sequence shown here is derived from an EMBL/GenBank/DDBJ whole genome shotgun (WGS) entry which is preliminary data.</text>
</comment>
<feature type="compositionally biased region" description="Basic residues" evidence="5">
    <location>
        <begin position="16"/>
        <end position="25"/>
    </location>
</feature>
<dbReference type="InterPro" id="IPR047057">
    <property type="entry name" value="MerR_fam"/>
</dbReference>
<organism evidence="7 8">
    <name type="scientific">Halovulum marinum</name>
    <dbReference type="NCBI Taxonomy" id="2662447"/>
    <lineage>
        <taxon>Bacteria</taxon>
        <taxon>Pseudomonadati</taxon>
        <taxon>Pseudomonadota</taxon>
        <taxon>Alphaproteobacteria</taxon>
        <taxon>Rhodobacterales</taxon>
        <taxon>Paracoccaceae</taxon>
        <taxon>Halovulum</taxon>
    </lineage>
</organism>
<dbReference type="Proteomes" id="UP000474957">
    <property type="component" value="Unassembled WGS sequence"/>
</dbReference>
<dbReference type="GO" id="GO:0003700">
    <property type="term" value="F:DNA-binding transcription factor activity"/>
    <property type="evidence" value="ECO:0007669"/>
    <property type="project" value="InterPro"/>
</dbReference>
<dbReference type="PRINTS" id="PR00040">
    <property type="entry name" value="HTHMERR"/>
</dbReference>
<dbReference type="PANTHER" id="PTHR30204">
    <property type="entry name" value="REDOX-CYCLING DRUG-SENSING TRANSCRIPTIONAL ACTIVATOR SOXR"/>
    <property type="match status" value="1"/>
</dbReference>
<dbReference type="AlphaFoldDB" id="A0A6L5Z553"/>
<dbReference type="InterPro" id="IPR000551">
    <property type="entry name" value="MerR-type_HTH_dom"/>
</dbReference>
<dbReference type="Pfam" id="PF13411">
    <property type="entry name" value="MerR_1"/>
    <property type="match status" value="1"/>
</dbReference>
<evidence type="ECO:0000256" key="3">
    <source>
        <dbReference type="ARBA" id="ARBA00023125"/>
    </source>
</evidence>
<evidence type="ECO:0000256" key="5">
    <source>
        <dbReference type="SAM" id="MobiDB-lite"/>
    </source>
</evidence>
<feature type="compositionally biased region" description="Low complexity" evidence="5">
    <location>
        <begin position="26"/>
        <end position="40"/>
    </location>
</feature>
<evidence type="ECO:0000313" key="8">
    <source>
        <dbReference type="Proteomes" id="UP000474957"/>
    </source>
</evidence>